<protein>
    <submittedName>
        <fullName evidence="2">LPS export ABC transporter periplasmic protein LptC</fullName>
    </submittedName>
</protein>
<dbReference type="AlphaFoldDB" id="A0A850Q6N4"/>
<dbReference type="Proteomes" id="UP000523601">
    <property type="component" value="Unassembled WGS sequence"/>
</dbReference>
<keyword evidence="1" id="KW-1133">Transmembrane helix</keyword>
<dbReference type="Proteomes" id="UP000592216">
    <property type="component" value="Unassembled WGS sequence"/>
</dbReference>
<comment type="caution">
    <text evidence="2">The sequence shown here is derived from an EMBL/GenBank/DDBJ whole genome shotgun (WGS) entry which is preliminary data.</text>
</comment>
<dbReference type="Gene3D" id="2.60.450.10">
    <property type="entry name" value="Lipopolysaccharide (LPS) transport protein A like domain"/>
    <property type="match status" value="1"/>
</dbReference>
<accession>A0A850Q6N4</accession>
<dbReference type="GO" id="GO:0005886">
    <property type="term" value="C:plasma membrane"/>
    <property type="evidence" value="ECO:0007669"/>
    <property type="project" value="InterPro"/>
</dbReference>
<dbReference type="EMBL" id="JABCJD010000001">
    <property type="protein sequence ID" value="NVO26194.1"/>
    <property type="molecule type" value="Genomic_DNA"/>
</dbReference>
<keyword evidence="1" id="KW-0812">Transmembrane</keyword>
<reference evidence="4 5" key="1">
    <citation type="submission" date="2020-04" db="EMBL/GenBank/DDBJ databases">
        <title>Donghicola sp., a member of the Rhodobacteraceae family isolated from mangrove forest in Thailand.</title>
        <authorList>
            <person name="Charoenyingcharoen P."/>
            <person name="Yukphan P."/>
        </authorList>
    </citation>
    <scope>NUCLEOTIDE SEQUENCE [LARGE SCALE GENOMIC DNA]</scope>
    <source>
        <strain evidence="2 5">B5-SW-15</strain>
        <strain evidence="3 4">C2-DW-16</strain>
    </source>
</reference>
<evidence type="ECO:0000313" key="3">
    <source>
        <dbReference type="EMBL" id="NVO26194.1"/>
    </source>
</evidence>
<evidence type="ECO:0000256" key="1">
    <source>
        <dbReference type="SAM" id="Phobius"/>
    </source>
</evidence>
<name>A0A850Q6N4_9RHOB</name>
<keyword evidence="1" id="KW-0472">Membrane</keyword>
<dbReference type="GO" id="GO:0015221">
    <property type="term" value="F:lipopolysaccharide transmembrane transporter activity"/>
    <property type="evidence" value="ECO:0007669"/>
    <property type="project" value="InterPro"/>
</dbReference>
<sequence length="208" mass="21926">MMAGGQRNTYSVIVAWAKIILPVVALGLLSTVFLFSRQIDPEAAIPFAEVDLEARLREQRLSNPNYASTTEDGSALTIVAESASPMVGGDGGTATNIVARLSRTDGTVIDLTSDSGTIRGSESLTLTGNVQIDTSDGYNIRSEEMTSAMNRTDITSPGPVTGTGPFGDLQAGRMHLTVPENQDGILAVFEGGVRLIYNGTSQGSEEQK</sequence>
<dbReference type="InterPro" id="IPR010664">
    <property type="entry name" value="LipoPS_assembly_LptC-rel"/>
</dbReference>
<evidence type="ECO:0000313" key="2">
    <source>
        <dbReference type="EMBL" id="NVO22215.1"/>
    </source>
</evidence>
<dbReference type="Pfam" id="PF06835">
    <property type="entry name" value="LptC"/>
    <property type="match status" value="1"/>
</dbReference>
<evidence type="ECO:0000313" key="4">
    <source>
        <dbReference type="Proteomes" id="UP000523601"/>
    </source>
</evidence>
<dbReference type="RefSeq" id="WP_176852595.1">
    <property type="nucleotide sequence ID" value="NZ_JABCJD010000001.1"/>
</dbReference>
<evidence type="ECO:0000313" key="5">
    <source>
        <dbReference type="Proteomes" id="UP000592216"/>
    </source>
</evidence>
<dbReference type="InterPro" id="IPR026265">
    <property type="entry name" value="LptC"/>
</dbReference>
<dbReference type="NCBIfam" id="TIGR04409">
    <property type="entry name" value="LptC_YrbK"/>
    <property type="match status" value="1"/>
</dbReference>
<feature type="transmembrane region" description="Helical" evidence="1">
    <location>
        <begin position="12"/>
        <end position="35"/>
    </location>
</feature>
<dbReference type="EMBL" id="JABCJE010000001">
    <property type="protein sequence ID" value="NVO22215.1"/>
    <property type="molecule type" value="Genomic_DNA"/>
</dbReference>
<organism evidence="2 5">
    <name type="scientific">Donghicola mangrovi</name>
    <dbReference type="NCBI Taxonomy" id="2729614"/>
    <lineage>
        <taxon>Bacteria</taxon>
        <taxon>Pseudomonadati</taxon>
        <taxon>Pseudomonadota</taxon>
        <taxon>Alphaproteobacteria</taxon>
        <taxon>Rhodobacterales</taxon>
        <taxon>Roseobacteraceae</taxon>
        <taxon>Donghicola</taxon>
    </lineage>
</organism>
<keyword evidence="4" id="KW-1185">Reference proteome</keyword>
<proteinExistence type="predicted"/>
<gene>
    <name evidence="2" type="primary">lptC</name>
    <name evidence="3" type="ORF">HJ526_02065</name>
    <name evidence="2" type="ORF">HJ536_02505</name>
</gene>